<keyword evidence="3" id="KW-1185">Reference proteome</keyword>
<dbReference type="Proteomes" id="UP000828390">
    <property type="component" value="Unassembled WGS sequence"/>
</dbReference>
<protein>
    <submittedName>
        <fullName evidence="2">Uncharacterized protein</fullName>
    </submittedName>
</protein>
<reference evidence="2" key="2">
    <citation type="submission" date="2020-11" db="EMBL/GenBank/DDBJ databases">
        <authorList>
            <person name="McCartney M.A."/>
            <person name="Auch B."/>
            <person name="Kono T."/>
            <person name="Mallez S."/>
            <person name="Becker A."/>
            <person name="Gohl D.M."/>
            <person name="Silverstein K.A.T."/>
            <person name="Koren S."/>
            <person name="Bechman K.B."/>
            <person name="Herman A."/>
            <person name="Abrahante J.E."/>
            <person name="Garbe J."/>
        </authorList>
    </citation>
    <scope>NUCLEOTIDE SEQUENCE</scope>
    <source>
        <strain evidence="2">Duluth1</strain>
        <tissue evidence="2">Whole animal</tissue>
    </source>
</reference>
<organism evidence="2 3">
    <name type="scientific">Dreissena polymorpha</name>
    <name type="common">Zebra mussel</name>
    <name type="synonym">Mytilus polymorpha</name>
    <dbReference type="NCBI Taxonomy" id="45954"/>
    <lineage>
        <taxon>Eukaryota</taxon>
        <taxon>Metazoa</taxon>
        <taxon>Spiralia</taxon>
        <taxon>Lophotrochozoa</taxon>
        <taxon>Mollusca</taxon>
        <taxon>Bivalvia</taxon>
        <taxon>Autobranchia</taxon>
        <taxon>Heteroconchia</taxon>
        <taxon>Euheterodonta</taxon>
        <taxon>Imparidentia</taxon>
        <taxon>Neoheterodontei</taxon>
        <taxon>Myida</taxon>
        <taxon>Dreissenoidea</taxon>
        <taxon>Dreissenidae</taxon>
        <taxon>Dreissena</taxon>
    </lineage>
</organism>
<proteinExistence type="predicted"/>
<keyword evidence="1" id="KW-0732">Signal</keyword>
<name>A0A9D4FBM9_DREPO</name>
<feature type="chain" id="PRO_5038920799" evidence="1">
    <location>
        <begin position="22"/>
        <end position="402"/>
    </location>
</feature>
<evidence type="ECO:0000256" key="1">
    <source>
        <dbReference type="SAM" id="SignalP"/>
    </source>
</evidence>
<evidence type="ECO:0000313" key="3">
    <source>
        <dbReference type="Proteomes" id="UP000828390"/>
    </source>
</evidence>
<reference evidence="2" key="1">
    <citation type="journal article" date="2019" name="bioRxiv">
        <title>The Genome of the Zebra Mussel, Dreissena polymorpha: A Resource for Invasive Species Research.</title>
        <authorList>
            <person name="McCartney M.A."/>
            <person name="Auch B."/>
            <person name="Kono T."/>
            <person name="Mallez S."/>
            <person name="Zhang Y."/>
            <person name="Obille A."/>
            <person name="Becker A."/>
            <person name="Abrahante J.E."/>
            <person name="Garbe J."/>
            <person name="Badalamenti J.P."/>
            <person name="Herman A."/>
            <person name="Mangelson H."/>
            <person name="Liachko I."/>
            <person name="Sullivan S."/>
            <person name="Sone E.D."/>
            <person name="Koren S."/>
            <person name="Silverstein K.A.T."/>
            <person name="Beckman K.B."/>
            <person name="Gohl D.M."/>
        </authorList>
    </citation>
    <scope>NUCLEOTIDE SEQUENCE</scope>
    <source>
        <strain evidence="2">Duluth1</strain>
        <tissue evidence="2">Whole animal</tissue>
    </source>
</reference>
<evidence type="ECO:0000313" key="2">
    <source>
        <dbReference type="EMBL" id="KAH3794851.1"/>
    </source>
</evidence>
<dbReference type="AlphaFoldDB" id="A0A9D4FBM9"/>
<dbReference type="EMBL" id="JAIWYP010000007">
    <property type="protein sequence ID" value="KAH3794851.1"/>
    <property type="molecule type" value="Genomic_DNA"/>
</dbReference>
<comment type="caution">
    <text evidence="2">The sequence shown here is derived from an EMBL/GenBank/DDBJ whole genome shotgun (WGS) entry which is preliminary data.</text>
</comment>
<gene>
    <name evidence="2" type="ORF">DPMN_148389</name>
</gene>
<accession>A0A9D4FBM9</accession>
<sequence length="402" mass="44825">MAFSGVLIVIASFSLCTFVYAAGITSALGSTKFTNIVGLALDAFDLGVSIFDNTVNNAIESAKKEVLGKIETVQTSLSVLQQTVVDLFFQLQLQLALEKVEDFDRSTKNRVRDSENAINATTLDKPHYLNIFLDKSVGYFDKLYEIKPYVTTKSISTEKQILEMIREKTDCHLTKMENFSAYIHNLVLSGISIETMYKKQKYTGISLAMEKTFWGTELKTFETAVAAQTKNCTDESEKLFMVDIILKNESLSSIMSKIEGRYSDKMFFVVELKNGNSIQVSNTTTKNFRCIVYDDGSCTQRCFIFHTDDISCEKIVAIKIIGSGYEHRKSDGYPTTVIVDVASHTDLFRPANCSLWDQTSKIFSSPSSGQMLILDLPTCGSSKNSWARHIAVLALIFVAVAC</sequence>
<feature type="signal peptide" evidence="1">
    <location>
        <begin position="1"/>
        <end position="21"/>
    </location>
</feature>